<dbReference type="InterPro" id="IPR027417">
    <property type="entry name" value="P-loop_NTPase"/>
</dbReference>
<gene>
    <name evidence="4" type="ORF">AC499_4039</name>
</gene>
<dbReference type="Proteomes" id="UP000037943">
    <property type="component" value="Unassembled WGS sequence"/>
</dbReference>
<evidence type="ECO:0000256" key="3">
    <source>
        <dbReference type="SAM" id="MobiDB-lite"/>
    </source>
</evidence>
<feature type="compositionally biased region" description="Polar residues" evidence="3">
    <location>
        <begin position="33"/>
        <end position="67"/>
    </location>
</feature>
<keyword evidence="5" id="KW-1185">Reference proteome</keyword>
<reference evidence="4 5" key="1">
    <citation type="submission" date="2015-07" db="EMBL/GenBank/DDBJ databases">
        <authorList>
            <person name="O'Brien H.E."/>
            <person name="Thakur S."/>
            <person name="Gong Y."/>
            <person name="Wang P.W."/>
            <person name="Guttman D.S."/>
        </authorList>
    </citation>
    <scope>NUCLEOTIDE SEQUENCE [LARGE SCALE GENOMIC DNA]</scope>
    <source>
        <strain evidence="4 5">107</strain>
    </source>
</reference>
<evidence type="ECO:0000256" key="2">
    <source>
        <dbReference type="ARBA" id="ARBA00022840"/>
    </source>
</evidence>
<proteinExistence type="predicted"/>
<accession>A0ABR5KN07</accession>
<dbReference type="SUPFAM" id="SSF52540">
    <property type="entry name" value="P-loop containing nucleoside triphosphate hydrolases"/>
    <property type="match status" value="1"/>
</dbReference>
<dbReference type="PANTHER" id="PTHR43384">
    <property type="entry name" value="SEPTUM SITE-DETERMINING PROTEIN MIND HOMOLOG, CHLOROPLASTIC-RELATED"/>
    <property type="match status" value="1"/>
</dbReference>
<sequence length="245" mass="25933">MSRADDVANLFQRFGASSDGYLEIDNSLDYQESSVSRTPSAAQQRATSQPSLEQPCSTLPAQNNSTAPDLIAPDKTRRIAADTLAKLLAEAAQARQAEAQARNNEALAQSMGKGQLSRTPAHVIAVVSAKGGVGKSTLSAALTSLVKVPGGQTLAIDLDPQNALQHHLNASPDVAGLGGASLSGENWRALLLSGSADTQLLAYGALQLDERRSLERFQESDAHWLVRQIARMQLSARDVVVLDVP</sequence>
<dbReference type="Gene3D" id="3.40.50.300">
    <property type="entry name" value="P-loop containing nucleotide triphosphate hydrolases"/>
    <property type="match status" value="1"/>
</dbReference>
<reference evidence="4 5" key="2">
    <citation type="submission" date="2015-10" db="EMBL/GenBank/DDBJ databases">
        <title>Comparative genomics and high-throughput reverse genetic screens identify a new phytobacterial MAMP and an Arabidopsis receptor required for immune elicitation.</title>
        <authorList>
            <person name="Mott G.A."/>
            <person name="Thakur S."/>
            <person name="Wang P.W."/>
            <person name="Desveaux D."/>
            <person name="Guttman D.S."/>
        </authorList>
    </citation>
    <scope>NUCLEOTIDE SEQUENCE [LARGE SCALE GENOMIC DNA]</scope>
    <source>
        <strain evidence="4 5">107</strain>
    </source>
</reference>
<keyword evidence="1" id="KW-0547">Nucleotide-binding</keyword>
<organism evidence="4 5">
    <name type="scientific">Pseudomonas amygdali pv. lachrymans</name>
    <name type="common">Pseudomonas syringae pv. lachrymans</name>
    <dbReference type="NCBI Taxonomy" id="53707"/>
    <lineage>
        <taxon>Bacteria</taxon>
        <taxon>Pseudomonadati</taxon>
        <taxon>Pseudomonadota</taxon>
        <taxon>Gammaproteobacteria</taxon>
        <taxon>Pseudomonadales</taxon>
        <taxon>Pseudomonadaceae</taxon>
        <taxon>Pseudomonas</taxon>
        <taxon>Pseudomonas amygdali</taxon>
    </lineage>
</organism>
<evidence type="ECO:0000256" key="1">
    <source>
        <dbReference type="ARBA" id="ARBA00022741"/>
    </source>
</evidence>
<dbReference type="EMBL" id="LGLK01000064">
    <property type="protein sequence ID" value="KPC15732.1"/>
    <property type="molecule type" value="Genomic_DNA"/>
</dbReference>
<dbReference type="PANTHER" id="PTHR43384:SF6">
    <property type="entry name" value="SEPTUM SITE-DETERMINING PROTEIN MIND HOMOLOG, CHLOROPLASTIC"/>
    <property type="match status" value="1"/>
</dbReference>
<protein>
    <submittedName>
        <fullName evidence="4">Chromosome Plasmid partitioning protein ParA</fullName>
    </submittedName>
</protein>
<comment type="caution">
    <text evidence="4">The sequence shown here is derived from an EMBL/GenBank/DDBJ whole genome shotgun (WGS) entry which is preliminary data.</text>
</comment>
<evidence type="ECO:0000313" key="4">
    <source>
        <dbReference type="EMBL" id="KPC15732.1"/>
    </source>
</evidence>
<feature type="region of interest" description="Disordered" evidence="3">
    <location>
        <begin position="33"/>
        <end position="73"/>
    </location>
</feature>
<evidence type="ECO:0000313" key="5">
    <source>
        <dbReference type="Proteomes" id="UP000037943"/>
    </source>
</evidence>
<dbReference type="Pfam" id="PF06564">
    <property type="entry name" value="CBP_BcsQ"/>
    <property type="match status" value="1"/>
</dbReference>
<dbReference type="InterPro" id="IPR050625">
    <property type="entry name" value="ParA/MinD_ATPase"/>
</dbReference>
<dbReference type="InterPro" id="IPR017746">
    <property type="entry name" value="Cellulose_synthase_operon_BcsQ"/>
</dbReference>
<keyword evidence="2" id="KW-0067">ATP-binding</keyword>
<name>A0ABR5KN07_PSEAV</name>